<keyword evidence="2" id="KW-1133">Transmembrane helix</keyword>
<sequence length="375" mass="40696">MADDPRWVGRSLDFVDTNDLADECITNSPARVMVLDSSTDGPRLSFTAAHITVYGGFETWPRTSESISTDAIASWIIDHDSTVKTNSKFRQRDRIDINLTDSEPVCDTVLFQTSLPDPGHHHLDVTLTPLAEKDNVILYIYNVTLSGANDQSVTSSPSSSATVHGTSTTTKFSRGTSTTAAQSTASPIVTSSSSAATDPRGAGPLIRQTHSTRTGSVKWYAVVPSILAVLVGLAALVIFRRRRRRQCSKQAADLNPYNDASRDDAHDVDAATREVKMQHWEMKERDSVHPFTLPGLPRGPRDEATKESQLRQGSAEVSGSDGEVEETADALVEAVQEAGFSVAALMKSLRRVRHRGDRESDLVAPPTYDGLDSTG</sequence>
<feature type="transmembrane region" description="Helical" evidence="2">
    <location>
        <begin position="219"/>
        <end position="239"/>
    </location>
</feature>
<feature type="region of interest" description="Disordered" evidence="1">
    <location>
        <begin position="151"/>
        <end position="209"/>
    </location>
</feature>
<organism evidence="3 4">
    <name type="scientific">Exidia glandulosa HHB12029</name>
    <dbReference type="NCBI Taxonomy" id="1314781"/>
    <lineage>
        <taxon>Eukaryota</taxon>
        <taxon>Fungi</taxon>
        <taxon>Dikarya</taxon>
        <taxon>Basidiomycota</taxon>
        <taxon>Agaricomycotina</taxon>
        <taxon>Agaricomycetes</taxon>
        <taxon>Auriculariales</taxon>
        <taxon>Exidiaceae</taxon>
        <taxon>Exidia</taxon>
    </lineage>
</organism>
<accession>A0A165MNE5</accession>
<feature type="compositionally biased region" description="Low complexity" evidence="1">
    <location>
        <begin position="152"/>
        <end position="197"/>
    </location>
</feature>
<keyword evidence="2" id="KW-0472">Membrane</keyword>
<dbReference type="AlphaFoldDB" id="A0A165MNE5"/>
<keyword evidence="2" id="KW-0812">Transmembrane</keyword>
<reference evidence="3 4" key="1">
    <citation type="journal article" date="2016" name="Mol. Biol. Evol.">
        <title>Comparative Genomics of Early-Diverging Mushroom-Forming Fungi Provides Insights into the Origins of Lignocellulose Decay Capabilities.</title>
        <authorList>
            <person name="Nagy L.G."/>
            <person name="Riley R."/>
            <person name="Tritt A."/>
            <person name="Adam C."/>
            <person name="Daum C."/>
            <person name="Floudas D."/>
            <person name="Sun H."/>
            <person name="Yadav J.S."/>
            <person name="Pangilinan J."/>
            <person name="Larsson K.H."/>
            <person name="Matsuura K."/>
            <person name="Barry K."/>
            <person name="Labutti K."/>
            <person name="Kuo R."/>
            <person name="Ohm R.A."/>
            <person name="Bhattacharya S.S."/>
            <person name="Shirouzu T."/>
            <person name="Yoshinaga Y."/>
            <person name="Martin F.M."/>
            <person name="Grigoriev I.V."/>
            <person name="Hibbett D.S."/>
        </authorList>
    </citation>
    <scope>NUCLEOTIDE SEQUENCE [LARGE SCALE GENOMIC DNA]</scope>
    <source>
        <strain evidence="3 4">HHB12029</strain>
    </source>
</reference>
<evidence type="ECO:0000256" key="2">
    <source>
        <dbReference type="SAM" id="Phobius"/>
    </source>
</evidence>
<feature type="region of interest" description="Disordered" evidence="1">
    <location>
        <begin position="287"/>
        <end position="328"/>
    </location>
</feature>
<dbReference type="EMBL" id="KV425909">
    <property type="protein sequence ID" value="KZV99522.1"/>
    <property type="molecule type" value="Genomic_DNA"/>
</dbReference>
<evidence type="ECO:0000313" key="3">
    <source>
        <dbReference type="EMBL" id="KZV99522.1"/>
    </source>
</evidence>
<gene>
    <name evidence="3" type="ORF">EXIGLDRAFT_762615</name>
</gene>
<feature type="region of interest" description="Disordered" evidence="1">
    <location>
        <begin position="351"/>
        <end position="375"/>
    </location>
</feature>
<name>A0A165MNE5_EXIGL</name>
<feature type="compositionally biased region" description="Basic and acidic residues" evidence="1">
    <location>
        <begin position="299"/>
        <end position="309"/>
    </location>
</feature>
<protein>
    <submittedName>
        <fullName evidence="3">Uncharacterized protein</fullName>
    </submittedName>
</protein>
<proteinExistence type="predicted"/>
<evidence type="ECO:0000313" key="4">
    <source>
        <dbReference type="Proteomes" id="UP000077266"/>
    </source>
</evidence>
<dbReference type="Proteomes" id="UP000077266">
    <property type="component" value="Unassembled WGS sequence"/>
</dbReference>
<keyword evidence="4" id="KW-1185">Reference proteome</keyword>
<evidence type="ECO:0000256" key="1">
    <source>
        <dbReference type="SAM" id="MobiDB-lite"/>
    </source>
</evidence>
<dbReference type="InParanoid" id="A0A165MNE5"/>